<evidence type="ECO:0000313" key="1">
    <source>
        <dbReference type="EMBL" id="ALU40809.1"/>
    </source>
</evidence>
<gene>
    <name evidence="1" type="ORF">AS188_14840</name>
    <name evidence="2" type="ORF">KFL01_00910</name>
</gene>
<dbReference type="Pfam" id="PF04199">
    <property type="entry name" value="Cyclase"/>
    <property type="match status" value="1"/>
</dbReference>
<dbReference type="OrthoDB" id="7067800at2"/>
<dbReference type="KEGG" id="kfv:AS188_14840"/>
<protein>
    <submittedName>
        <fullName evidence="2">Cyclase</fullName>
    </submittedName>
</protein>
<dbReference type="GO" id="GO:0019441">
    <property type="term" value="P:L-tryptophan catabolic process to kynurenine"/>
    <property type="evidence" value="ECO:0007669"/>
    <property type="project" value="InterPro"/>
</dbReference>
<dbReference type="Gene3D" id="3.50.30.50">
    <property type="entry name" value="Putative cyclase"/>
    <property type="match status" value="1"/>
</dbReference>
<proteinExistence type="predicted"/>
<dbReference type="PANTHER" id="PTHR31118">
    <property type="entry name" value="CYCLASE-LIKE PROTEIN 2"/>
    <property type="match status" value="1"/>
</dbReference>
<dbReference type="InterPro" id="IPR037175">
    <property type="entry name" value="KFase_sf"/>
</dbReference>
<dbReference type="Proteomes" id="UP000321155">
    <property type="component" value="Unassembled WGS sequence"/>
</dbReference>
<dbReference type="EMBL" id="CP013254">
    <property type="protein sequence ID" value="ALU40809.1"/>
    <property type="molecule type" value="Genomic_DNA"/>
</dbReference>
<dbReference type="InterPro" id="IPR007325">
    <property type="entry name" value="KFase/CYL"/>
</dbReference>
<evidence type="ECO:0000313" key="2">
    <source>
        <dbReference type="EMBL" id="GEO90785.1"/>
    </source>
</evidence>
<evidence type="ECO:0000313" key="3">
    <source>
        <dbReference type="Proteomes" id="UP000057181"/>
    </source>
</evidence>
<accession>A0A0U3HI05</accession>
<reference evidence="1 3" key="1">
    <citation type="submission" date="2015-11" db="EMBL/GenBank/DDBJ databases">
        <title>Complete Genome Sequence of Kocuria flava strain HO-9041.</title>
        <authorList>
            <person name="Zhou M."/>
            <person name="Dai J."/>
        </authorList>
    </citation>
    <scope>NUCLEOTIDE SEQUENCE [LARGE SCALE GENOMIC DNA]</scope>
    <source>
        <strain evidence="1 3">HO-9041</strain>
    </source>
</reference>
<reference evidence="2 4" key="2">
    <citation type="submission" date="2019-07" db="EMBL/GenBank/DDBJ databases">
        <title>Whole genome shotgun sequence of Kocuria flava NBRC 107626.</title>
        <authorList>
            <person name="Hosoyama A."/>
            <person name="Uohara A."/>
            <person name="Ohji S."/>
            <person name="Ichikawa N."/>
        </authorList>
    </citation>
    <scope>NUCLEOTIDE SEQUENCE [LARGE SCALE GENOMIC DNA]</scope>
    <source>
        <strain evidence="2 4">NBRC 107626</strain>
    </source>
</reference>
<evidence type="ECO:0000313" key="4">
    <source>
        <dbReference type="Proteomes" id="UP000321155"/>
    </source>
</evidence>
<sequence>MRVVDLSRPVTAGMPVFPGDPPVETRPAATVAADGFRVTALHLGTHTGTHVDAPAHLFEGGAAVDELDPAALVGPARVVDATGRAPGAVIGWDEVAEQLADLAAGEVVLVRTGWDACFGTDRYLAPPVLDPGLARRLVAAGVRVLGTDTLSPDPVPDAAGPGALPVHEVVLGAGGVIVENLAGLAAVDRPGALFVALPLPLTGLDASPVRAVALWPGTA</sequence>
<dbReference type="PANTHER" id="PTHR31118:SF32">
    <property type="entry name" value="KYNURENINE FORMAMIDASE"/>
    <property type="match status" value="1"/>
</dbReference>
<keyword evidence="4" id="KW-1185">Reference proteome</keyword>
<dbReference type="STRING" id="446860.AS188_14840"/>
<dbReference type="AlphaFoldDB" id="A0A0U3HI05"/>
<dbReference type="SUPFAM" id="SSF102198">
    <property type="entry name" value="Putative cyclase"/>
    <property type="match status" value="1"/>
</dbReference>
<dbReference type="EMBL" id="BJZR01000002">
    <property type="protein sequence ID" value="GEO90785.1"/>
    <property type="molecule type" value="Genomic_DNA"/>
</dbReference>
<name>A0A0U3HI05_9MICC</name>
<dbReference type="RefSeq" id="WP_058859490.1">
    <property type="nucleotide sequence ID" value="NZ_BJZR01000002.1"/>
</dbReference>
<dbReference type="Proteomes" id="UP000057181">
    <property type="component" value="Chromosome"/>
</dbReference>
<organism evidence="1 3">
    <name type="scientific">Kocuria flava</name>
    <dbReference type="NCBI Taxonomy" id="446860"/>
    <lineage>
        <taxon>Bacteria</taxon>
        <taxon>Bacillati</taxon>
        <taxon>Actinomycetota</taxon>
        <taxon>Actinomycetes</taxon>
        <taxon>Micrococcales</taxon>
        <taxon>Micrococcaceae</taxon>
        <taxon>Kocuria</taxon>
    </lineage>
</organism>
<dbReference type="GO" id="GO:0004061">
    <property type="term" value="F:arylformamidase activity"/>
    <property type="evidence" value="ECO:0007669"/>
    <property type="project" value="InterPro"/>
</dbReference>